<dbReference type="AlphaFoldDB" id="A0A4S2LMR4"/>
<reference evidence="1 2" key="1">
    <citation type="journal article" date="2019" name="BMC Genomics">
        <title>New insights from Opisthorchis felineus genome: update on genomics of the epidemiologically important liver flukes.</title>
        <authorList>
            <person name="Ershov N.I."/>
            <person name="Mordvinov V.A."/>
            <person name="Prokhortchouk E.B."/>
            <person name="Pakharukova M.Y."/>
            <person name="Gunbin K.V."/>
            <person name="Ustyantsev K."/>
            <person name="Genaev M.A."/>
            <person name="Blinov A.G."/>
            <person name="Mazur A."/>
            <person name="Boulygina E."/>
            <person name="Tsygankova S."/>
            <person name="Khrameeva E."/>
            <person name="Chekanov N."/>
            <person name="Fan G."/>
            <person name="Xiao A."/>
            <person name="Zhang H."/>
            <person name="Xu X."/>
            <person name="Yang H."/>
            <person name="Solovyev V."/>
            <person name="Lee S.M."/>
            <person name="Liu X."/>
            <person name="Afonnikov D.A."/>
            <person name="Skryabin K.G."/>
        </authorList>
    </citation>
    <scope>NUCLEOTIDE SEQUENCE [LARGE SCALE GENOMIC DNA]</scope>
    <source>
        <strain evidence="1">AK-0245</strain>
        <tissue evidence="1">Whole organism</tissue>
    </source>
</reference>
<gene>
    <name evidence="1" type="ORF">CRM22_006123</name>
</gene>
<proteinExistence type="predicted"/>
<accession>A0A4S2LMR4</accession>
<protein>
    <submittedName>
        <fullName evidence="1">Uncharacterized protein</fullName>
    </submittedName>
</protein>
<feature type="non-terminal residue" evidence="1">
    <location>
        <position position="1"/>
    </location>
</feature>
<evidence type="ECO:0000313" key="2">
    <source>
        <dbReference type="Proteomes" id="UP000308267"/>
    </source>
</evidence>
<dbReference type="Proteomes" id="UP000308267">
    <property type="component" value="Unassembled WGS sequence"/>
</dbReference>
<keyword evidence="2" id="KW-1185">Reference proteome</keyword>
<dbReference type="OrthoDB" id="10408111at2759"/>
<evidence type="ECO:0000313" key="1">
    <source>
        <dbReference type="EMBL" id="TGZ64970.1"/>
    </source>
</evidence>
<organism evidence="1 2">
    <name type="scientific">Opisthorchis felineus</name>
    <dbReference type="NCBI Taxonomy" id="147828"/>
    <lineage>
        <taxon>Eukaryota</taxon>
        <taxon>Metazoa</taxon>
        <taxon>Spiralia</taxon>
        <taxon>Lophotrochozoa</taxon>
        <taxon>Platyhelminthes</taxon>
        <taxon>Trematoda</taxon>
        <taxon>Digenea</taxon>
        <taxon>Opisthorchiida</taxon>
        <taxon>Opisthorchiata</taxon>
        <taxon>Opisthorchiidae</taxon>
        <taxon>Opisthorchis</taxon>
    </lineage>
</organism>
<name>A0A4S2LMR4_OPIFE</name>
<comment type="caution">
    <text evidence="1">The sequence shown here is derived from an EMBL/GenBank/DDBJ whole genome shotgun (WGS) entry which is preliminary data.</text>
</comment>
<dbReference type="EMBL" id="SJOL01006576">
    <property type="protein sequence ID" value="TGZ64970.1"/>
    <property type="molecule type" value="Genomic_DNA"/>
</dbReference>
<sequence>VYVTMRIPEKNEYTGDLCKWLRMKRPQGWEEGVLNKCQVHQQDESHVTMKVEISVDKLPHFLHNSPTDVQSWFVNQFFWDKVGPCVTSSDIPGRTLFNNVQQFWITGQEGALCDKIMALSLPGITIEECNDDMFSPSNDGSLHWKTIGVAMGQAATRFSVYEVVQSLNAKTGGCAFNGFLTASSD</sequence>